<evidence type="ECO:0000256" key="2">
    <source>
        <dbReference type="ARBA" id="ARBA00022989"/>
    </source>
</evidence>
<keyword evidence="3" id="KW-0106">Calcium</keyword>
<dbReference type="PANTHER" id="PTHR24026:SF126">
    <property type="entry name" value="PROTOCADHERIN FAT 4"/>
    <property type="match status" value="1"/>
</dbReference>
<dbReference type="InterPro" id="IPR002126">
    <property type="entry name" value="Cadherin-like_dom"/>
</dbReference>
<dbReference type="Proteomes" id="UP000076420">
    <property type="component" value="Unassembled WGS sequence"/>
</dbReference>
<evidence type="ECO:0000256" key="3">
    <source>
        <dbReference type="PROSITE-ProRule" id="PRU00043"/>
    </source>
</evidence>
<gene>
    <name evidence="5" type="primary">106063895</name>
</gene>
<evidence type="ECO:0000313" key="5">
    <source>
        <dbReference type="EnsemblMetazoa" id="BGLB039019-PA"/>
    </source>
</evidence>
<organism evidence="5 6">
    <name type="scientific">Biomphalaria glabrata</name>
    <name type="common">Bloodfluke planorb</name>
    <name type="synonym">Freshwater snail</name>
    <dbReference type="NCBI Taxonomy" id="6526"/>
    <lineage>
        <taxon>Eukaryota</taxon>
        <taxon>Metazoa</taxon>
        <taxon>Spiralia</taxon>
        <taxon>Lophotrochozoa</taxon>
        <taxon>Mollusca</taxon>
        <taxon>Gastropoda</taxon>
        <taxon>Heterobranchia</taxon>
        <taxon>Euthyneura</taxon>
        <taxon>Panpulmonata</taxon>
        <taxon>Hygrophila</taxon>
        <taxon>Lymnaeoidea</taxon>
        <taxon>Planorbidae</taxon>
        <taxon>Biomphalaria</taxon>
    </lineage>
</organism>
<dbReference type="EnsemblMetazoa" id="BGLB039019-RA">
    <property type="protein sequence ID" value="BGLB039019-PA"/>
    <property type="gene ID" value="BGLB039019"/>
</dbReference>
<dbReference type="STRING" id="6526.A0A2C9M654"/>
<dbReference type="SUPFAM" id="SSF49313">
    <property type="entry name" value="Cadherin-like"/>
    <property type="match status" value="1"/>
</dbReference>
<protein>
    <recommendedName>
        <fullName evidence="4">Cadherin domain-containing protein</fullName>
    </recommendedName>
</protein>
<proteinExistence type="predicted"/>
<name>A0A2C9M654_BIOGL</name>
<keyword evidence="2" id="KW-0472">Membrane</keyword>
<dbReference type="GO" id="GO:0005886">
    <property type="term" value="C:plasma membrane"/>
    <property type="evidence" value="ECO:0007669"/>
    <property type="project" value="UniProtKB-SubCell"/>
</dbReference>
<dbReference type="VEuPathDB" id="VectorBase:BGLB039019"/>
<keyword evidence="1" id="KW-0812">Transmembrane</keyword>
<dbReference type="Gene3D" id="2.60.40.60">
    <property type="entry name" value="Cadherins"/>
    <property type="match status" value="2"/>
</dbReference>
<evidence type="ECO:0000313" key="6">
    <source>
        <dbReference type="Proteomes" id="UP000076420"/>
    </source>
</evidence>
<dbReference type="CDD" id="cd11304">
    <property type="entry name" value="Cadherin_repeat"/>
    <property type="match status" value="1"/>
</dbReference>
<dbReference type="GO" id="GO:0005509">
    <property type="term" value="F:calcium ion binding"/>
    <property type="evidence" value="ECO:0007669"/>
    <property type="project" value="UniProtKB-UniRule"/>
</dbReference>
<feature type="domain" description="Cadherin" evidence="4">
    <location>
        <begin position="23"/>
        <end position="115"/>
    </location>
</feature>
<dbReference type="KEGG" id="bgt:106063895"/>
<evidence type="ECO:0000256" key="1">
    <source>
        <dbReference type="ARBA" id="ARBA00022692"/>
    </source>
</evidence>
<dbReference type="AlphaFoldDB" id="A0A2C9M654"/>
<dbReference type="PANTHER" id="PTHR24026">
    <property type="entry name" value="FAT ATYPICAL CADHERIN-RELATED"/>
    <property type="match status" value="1"/>
</dbReference>
<evidence type="ECO:0000259" key="4">
    <source>
        <dbReference type="PROSITE" id="PS50268"/>
    </source>
</evidence>
<dbReference type="GO" id="GO:0007156">
    <property type="term" value="P:homophilic cell adhesion via plasma membrane adhesion molecules"/>
    <property type="evidence" value="ECO:0007669"/>
    <property type="project" value="InterPro"/>
</dbReference>
<dbReference type="PRINTS" id="PR00205">
    <property type="entry name" value="CADHERIN"/>
</dbReference>
<accession>A0A2C9M654</accession>
<dbReference type="PROSITE" id="PS50268">
    <property type="entry name" value="CADHERIN_2"/>
    <property type="match status" value="1"/>
</dbReference>
<sequence>MDTPPKNNLPSYPVSSTVYCLYSDLDQGIMDYGPSLNLTETCPGLFEITPASGEVRLKSVPDRDKGIVHDNNGICTLTVEAKEGQRYPQSIPGRDVRTEEVTITIEDVDDNEPQFNSKSYDAIVAENTPNGVPIILSSTMRVEDIDQVNLVFGTCLKKN</sequence>
<keyword evidence="2" id="KW-1133">Transmembrane helix</keyword>
<dbReference type="InterPro" id="IPR015919">
    <property type="entry name" value="Cadherin-like_sf"/>
</dbReference>
<reference evidence="5" key="1">
    <citation type="submission" date="2020-05" db="UniProtKB">
        <authorList>
            <consortium name="EnsemblMetazoa"/>
        </authorList>
    </citation>
    <scope>IDENTIFICATION</scope>
    <source>
        <strain evidence="5">BB02</strain>
    </source>
</reference>